<evidence type="ECO:0000313" key="15">
    <source>
        <dbReference type="Proteomes" id="UP000314986"/>
    </source>
</evidence>
<dbReference type="GO" id="GO:0007052">
    <property type="term" value="P:mitotic spindle organization"/>
    <property type="evidence" value="ECO:0007669"/>
    <property type="project" value="TreeGrafter"/>
</dbReference>
<reference evidence="14" key="5">
    <citation type="submission" date="2025-09" db="UniProtKB">
        <authorList>
            <consortium name="Ensembl"/>
        </authorList>
    </citation>
    <scope>IDENTIFICATION</scope>
</reference>
<dbReference type="InParanoid" id="A0A4W3JRD6"/>
<dbReference type="GO" id="GO:0051315">
    <property type="term" value="P:attachment of mitotic spindle microtubules to kinetochore"/>
    <property type="evidence" value="ECO:0007669"/>
    <property type="project" value="TreeGrafter"/>
</dbReference>
<evidence type="ECO:0000256" key="3">
    <source>
        <dbReference type="ARBA" id="ARBA00005498"/>
    </source>
</evidence>
<accession>A0A4W3JRD6</accession>
<keyword evidence="10" id="KW-0131">Cell cycle</keyword>
<reference evidence="15" key="1">
    <citation type="journal article" date="2006" name="Science">
        <title>Ancient noncoding elements conserved in the human genome.</title>
        <authorList>
            <person name="Venkatesh B."/>
            <person name="Kirkness E.F."/>
            <person name="Loh Y.H."/>
            <person name="Halpern A.L."/>
            <person name="Lee A.P."/>
            <person name="Johnson J."/>
            <person name="Dandona N."/>
            <person name="Viswanathan L.D."/>
            <person name="Tay A."/>
            <person name="Venter J.C."/>
            <person name="Strausberg R.L."/>
            <person name="Brenner S."/>
        </authorList>
    </citation>
    <scope>NUCLEOTIDE SEQUENCE [LARGE SCALE GENOMIC DNA]</scope>
</reference>
<evidence type="ECO:0000256" key="2">
    <source>
        <dbReference type="ARBA" id="ARBA00004629"/>
    </source>
</evidence>
<evidence type="ECO:0000256" key="9">
    <source>
        <dbReference type="ARBA" id="ARBA00023242"/>
    </source>
</evidence>
<keyword evidence="4" id="KW-0158">Chromosome</keyword>
<dbReference type="InterPro" id="IPR005549">
    <property type="entry name" value="Kinetochore_Nuf2_N"/>
</dbReference>
<evidence type="ECO:0000313" key="14">
    <source>
        <dbReference type="Ensembl" id="ENSCMIP00000046064.1"/>
    </source>
</evidence>
<reference evidence="15" key="3">
    <citation type="journal article" date="2014" name="Nature">
        <title>Elephant shark genome provides unique insights into gnathostome evolution.</title>
        <authorList>
            <consortium name="International Elephant Shark Genome Sequencing Consortium"/>
            <person name="Venkatesh B."/>
            <person name="Lee A.P."/>
            <person name="Ravi V."/>
            <person name="Maurya A.K."/>
            <person name="Lian M.M."/>
            <person name="Swann J.B."/>
            <person name="Ohta Y."/>
            <person name="Flajnik M.F."/>
            <person name="Sutoh Y."/>
            <person name="Kasahara M."/>
            <person name="Hoon S."/>
            <person name="Gangu V."/>
            <person name="Roy S.W."/>
            <person name="Irimia M."/>
            <person name="Korzh V."/>
            <person name="Kondrychyn I."/>
            <person name="Lim Z.W."/>
            <person name="Tay B.H."/>
            <person name="Tohari S."/>
            <person name="Kong K.W."/>
            <person name="Ho S."/>
            <person name="Lorente-Galdos B."/>
            <person name="Quilez J."/>
            <person name="Marques-Bonet T."/>
            <person name="Raney B.J."/>
            <person name="Ingham P.W."/>
            <person name="Tay A."/>
            <person name="Hillier L.W."/>
            <person name="Minx P."/>
            <person name="Boehm T."/>
            <person name="Wilson R.K."/>
            <person name="Brenner S."/>
            <person name="Warren W.C."/>
        </authorList>
    </citation>
    <scope>NUCLEOTIDE SEQUENCE [LARGE SCALE GENOMIC DNA]</scope>
</reference>
<dbReference type="PANTHER" id="PTHR21650">
    <property type="entry name" value="MEMBRALIN/KINETOCHORE PROTEIN NUF2"/>
    <property type="match status" value="1"/>
</dbReference>
<evidence type="ECO:0000256" key="7">
    <source>
        <dbReference type="ARBA" id="ARBA00022838"/>
    </source>
</evidence>
<dbReference type="OMA" id="YLKMEAH"/>
<evidence type="ECO:0000256" key="1">
    <source>
        <dbReference type="ARBA" id="ARBA00004123"/>
    </source>
</evidence>
<keyword evidence="15" id="KW-1185">Reference proteome</keyword>
<dbReference type="Proteomes" id="UP000314986">
    <property type="component" value="Unassembled WGS sequence"/>
</dbReference>
<keyword evidence="9" id="KW-0539">Nucleus</keyword>
<comment type="similarity">
    <text evidence="3">Belongs to the NUF2 family.</text>
</comment>
<feature type="coiled-coil region" evidence="12">
    <location>
        <begin position="225"/>
        <end position="298"/>
    </location>
</feature>
<keyword evidence="6" id="KW-0498">Mitosis</keyword>
<evidence type="ECO:0000259" key="13">
    <source>
        <dbReference type="Pfam" id="PF03800"/>
    </source>
</evidence>
<dbReference type="InterPro" id="IPR038275">
    <property type="entry name" value="Nuf2_N_sf"/>
</dbReference>
<dbReference type="STRING" id="7868.ENSCMIP00000046064"/>
<dbReference type="GO" id="GO:0044877">
    <property type="term" value="F:protein-containing complex binding"/>
    <property type="evidence" value="ECO:0007669"/>
    <property type="project" value="TreeGrafter"/>
</dbReference>
<keyword evidence="7" id="KW-0995">Kinetochore</keyword>
<evidence type="ECO:0000256" key="10">
    <source>
        <dbReference type="ARBA" id="ARBA00023306"/>
    </source>
</evidence>
<name>A0A4W3JRD6_CALMI</name>
<comment type="subcellular location">
    <subcellularLocation>
        <location evidence="2">Chromosome</location>
        <location evidence="2">Centromere</location>
        <location evidence="2">Kinetochore</location>
    </subcellularLocation>
    <subcellularLocation>
        <location evidence="1">Nucleus</location>
    </subcellularLocation>
</comment>
<keyword evidence="11" id="KW-0137">Centromere</keyword>
<organism evidence="14 15">
    <name type="scientific">Callorhinchus milii</name>
    <name type="common">Ghost shark</name>
    <dbReference type="NCBI Taxonomy" id="7868"/>
    <lineage>
        <taxon>Eukaryota</taxon>
        <taxon>Metazoa</taxon>
        <taxon>Chordata</taxon>
        <taxon>Craniata</taxon>
        <taxon>Vertebrata</taxon>
        <taxon>Chondrichthyes</taxon>
        <taxon>Holocephali</taxon>
        <taxon>Chimaeriformes</taxon>
        <taxon>Callorhinchidae</taxon>
        <taxon>Callorhinchus</taxon>
    </lineage>
</organism>
<dbReference type="GO" id="GO:0005634">
    <property type="term" value="C:nucleus"/>
    <property type="evidence" value="ECO:0007669"/>
    <property type="project" value="UniProtKB-SubCell"/>
</dbReference>
<protein>
    <recommendedName>
        <fullName evidence="13">Kinetochore protein Nuf2 N-terminal domain-containing protein</fullName>
    </recommendedName>
</protein>
<dbReference type="FunCoup" id="A0A4W3JRD6">
    <property type="interactions" value="117"/>
</dbReference>
<dbReference type="AlphaFoldDB" id="A0A4W3JRD6"/>
<proteinExistence type="inferred from homology"/>
<feature type="domain" description="Kinetochore protein Nuf2 N-terminal" evidence="13">
    <location>
        <begin position="20"/>
        <end position="159"/>
    </location>
</feature>
<evidence type="ECO:0000256" key="12">
    <source>
        <dbReference type="SAM" id="Coils"/>
    </source>
</evidence>
<dbReference type="GeneTree" id="ENSGT00390000004199"/>
<dbReference type="Pfam" id="PF03800">
    <property type="entry name" value="Nuf2"/>
    <property type="match status" value="1"/>
</dbReference>
<sequence>MNSKANLCFLLSSMEMENRLTFPNYKVDSIVEFFRSSVLTGSEVNSLTKNDLVPIAKAEVVQRLYLRSLQAVFDARVESFYMLPGDENMPYLQLSEGFAPIMNLYVSMQRFMPMCQLPNFEMSDLMNPKTKRTIHILSGIMNFLKFRKRVLENYLEQQNGFKVNAEMMQHMLSTNEDMKRKIEKLTTIPDDQRAEIQELSACITELHQTLNHDYCNEQNSVQEATAQLKAEIAESNKKLSQLKVDLTSAKGSKAKLKMQIVECPEQLKKEMEKMRELAQKKKETIREKNERIIDLQDKSANFTNFQKKELETYCNILQEAQAGSDKINSMNTEIWKADNERESKNMELTNMQTEQVQLKRILASKIEKRDKYQMQRQKKQEAQDYHLEIRATDCDQLKIRRLEVIEQIAQIHKECQQIEAQSQELEKRCEKDVFELQNLCSNLLILMENYHEGLANVTHKALQGRREKMVKLERAMNERT</sequence>
<dbReference type="GO" id="GO:0051383">
    <property type="term" value="P:kinetochore organization"/>
    <property type="evidence" value="ECO:0007669"/>
    <property type="project" value="TreeGrafter"/>
</dbReference>
<dbReference type="Gene3D" id="1.10.418.60">
    <property type="entry name" value="Ncd80 complex, Nuf2 subunit"/>
    <property type="match status" value="1"/>
</dbReference>
<keyword evidence="8 12" id="KW-0175">Coiled coil</keyword>
<reference evidence="14" key="4">
    <citation type="submission" date="2025-08" db="UniProtKB">
        <authorList>
            <consortium name="Ensembl"/>
        </authorList>
    </citation>
    <scope>IDENTIFICATION</scope>
</reference>
<evidence type="ECO:0000256" key="5">
    <source>
        <dbReference type="ARBA" id="ARBA00022618"/>
    </source>
</evidence>
<dbReference type="GO" id="GO:0051301">
    <property type="term" value="P:cell division"/>
    <property type="evidence" value="ECO:0007669"/>
    <property type="project" value="UniProtKB-KW"/>
</dbReference>
<dbReference type="GO" id="GO:0045132">
    <property type="term" value="P:meiotic chromosome segregation"/>
    <property type="evidence" value="ECO:0007669"/>
    <property type="project" value="TreeGrafter"/>
</dbReference>
<keyword evidence="5" id="KW-0132">Cell division</keyword>
<dbReference type="GO" id="GO:0031262">
    <property type="term" value="C:Ndc80 complex"/>
    <property type="evidence" value="ECO:0007669"/>
    <property type="project" value="InterPro"/>
</dbReference>
<evidence type="ECO:0000256" key="8">
    <source>
        <dbReference type="ARBA" id="ARBA00023054"/>
    </source>
</evidence>
<evidence type="ECO:0000256" key="4">
    <source>
        <dbReference type="ARBA" id="ARBA00022454"/>
    </source>
</evidence>
<evidence type="ECO:0000256" key="6">
    <source>
        <dbReference type="ARBA" id="ARBA00022776"/>
    </source>
</evidence>
<evidence type="ECO:0000256" key="11">
    <source>
        <dbReference type="ARBA" id="ARBA00023328"/>
    </source>
</evidence>
<dbReference type="PANTHER" id="PTHR21650:SF2">
    <property type="entry name" value="KINETOCHORE PROTEIN NUF2"/>
    <property type="match status" value="1"/>
</dbReference>
<dbReference type="Ensembl" id="ENSCMIT00000046720.1">
    <property type="protein sequence ID" value="ENSCMIP00000046064.1"/>
    <property type="gene ID" value="ENSCMIG00000018965.1"/>
</dbReference>
<reference evidence="15" key="2">
    <citation type="journal article" date="2007" name="PLoS Biol.">
        <title>Survey sequencing and comparative analysis of the elephant shark (Callorhinchus milii) genome.</title>
        <authorList>
            <person name="Venkatesh B."/>
            <person name="Kirkness E.F."/>
            <person name="Loh Y.H."/>
            <person name="Halpern A.L."/>
            <person name="Lee A.P."/>
            <person name="Johnson J."/>
            <person name="Dandona N."/>
            <person name="Viswanathan L.D."/>
            <person name="Tay A."/>
            <person name="Venter J.C."/>
            <person name="Strausberg R.L."/>
            <person name="Brenner S."/>
        </authorList>
    </citation>
    <scope>NUCLEOTIDE SEQUENCE [LARGE SCALE GENOMIC DNA]</scope>
</reference>